<keyword evidence="1" id="KW-0812">Transmembrane</keyword>
<evidence type="ECO:0000313" key="4">
    <source>
        <dbReference type="Proteomes" id="UP001226867"/>
    </source>
</evidence>
<evidence type="ECO:0000256" key="1">
    <source>
        <dbReference type="SAM" id="Phobius"/>
    </source>
</evidence>
<sequence length="148" mass="15825">MNPSDRSPSRQRQRGVAAIEFALIFSLLLAFIYGIATFGSVLYTQQAVSRAAEDGARALMAFNGPVTQATVTAVKGAVHDSLASSLIGPPGTVTTAARKTWLESNLTVQVNTNGLIRVIYPYSDNRMLNLSEAWVPDVIVGTARITLS</sequence>
<proteinExistence type="predicted"/>
<keyword evidence="1" id="KW-0472">Membrane</keyword>
<keyword evidence="1" id="KW-1133">Transmembrane helix</keyword>
<dbReference type="EMBL" id="JAUSRO010000021">
    <property type="protein sequence ID" value="MDP9902705.1"/>
    <property type="molecule type" value="Genomic_DNA"/>
</dbReference>
<feature type="transmembrane region" description="Helical" evidence="1">
    <location>
        <begin position="21"/>
        <end position="43"/>
    </location>
</feature>
<protein>
    <submittedName>
        <fullName evidence="3">Flp pilus assembly protein TadG</fullName>
    </submittedName>
</protein>
<feature type="domain" description="TadE-like" evidence="2">
    <location>
        <begin position="15"/>
        <end position="57"/>
    </location>
</feature>
<accession>A0ABT9SER0</accession>
<evidence type="ECO:0000313" key="3">
    <source>
        <dbReference type="EMBL" id="MDP9902705.1"/>
    </source>
</evidence>
<gene>
    <name evidence="3" type="ORF">J2W36_004983</name>
</gene>
<evidence type="ECO:0000259" key="2">
    <source>
        <dbReference type="Pfam" id="PF07811"/>
    </source>
</evidence>
<dbReference type="RefSeq" id="WP_307692442.1">
    <property type="nucleotide sequence ID" value="NZ_JAUSRO010000021.1"/>
</dbReference>
<keyword evidence="4" id="KW-1185">Reference proteome</keyword>
<organism evidence="3 4">
    <name type="scientific">Variovorax ginsengisoli</name>
    <dbReference type="NCBI Taxonomy" id="363844"/>
    <lineage>
        <taxon>Bacteria</taxon>
        <taxon>Pseudomonadati</taxon>
        <taxon>Pseudomonadota</taxon>
        <taxon>Betaproteobacteria</taxon>
        <taxon>Burkholderiales</taxon>
        <taxon>Comamonadaceae</taxon>
        <taxon>Variovorax</taxon>
    </lineage>
</organism>
<dbReference type="Proteomes" id="UP001226867">
    <property type="component" value="Unassembled WGS sequence"/>
</dbReference>
<name>A0ABT9SER0_9BURK</name>
<comment type="caution">
    <text evidence="3">The sequence shown here is derived from an EMBL/GenBank/DDBJ whole genome shotgun (WGS) entry which is preliminary data.</text>
</comment>
<dbReference type="InterPro" id="IPR012495">
    <property type="entry name" value="TadE-like_dom"/>
</dbReference>
<dbReference type="Pfam" id="PF07811">
    <property type="entry name" value="TadE"/>
    <property type="match status" value="1"/>
</dbReference>
<reference evidence="3 4" key="1">
    <citation type="submission" date="2023-07" db="EMBL/GenBank/DDBJ databases">
        <title>Sorghum-associated microbial communities from plants grown in Nebraska, USA.</title>
        <authorList>
            <person name="Schachtman D."/>
        </authorList>
    </citation>
    <scope>NUCLEOTIDE SEQUENCE [LARGE SCALE GENOMIC DNA]</scope>
    <source>
        <strain evidence="3 4">DS1607</strain>
    </source>
</reference>